<keyword evidence="7" id="KW-1185">Reference proteome</keyword>
<dbReference type="AlphaFoldDB" id="A0A2H1L5K9"/>
<keyword evidence="2 6" id="KW-0808">Transferase</keyword>
<dbReference type="Gene3D" id="3.40.50.150">
    <property type="entry name" value="Vaccinia Virus protein VP39"/>
    <property type="match status" value="1"/>
</dbReference>
<evidence type="ECO:0000256" key="2">
    <source>
        <dbReference type="ARBA" id="ARBA00022679"/>
    </source>
</evidence>
<evidence type="ECO:0000256" key="1">
    <source>
        <dbReference type="ARBA" id="ARBA00022603"/>
    </source>
</evidence>
<dbReference type="GO" id="GO:0032259">
    <property type="term" value="P:methylation"/>
    <property type="evidence" value="ECO:0007669"/>
    <property type="project" value="UniProtKB-KW"/>
</dbReference>
<organism evidence="6 7">
    <name type="scientific">Brevibacterium jeotgali</name>
    <dbReference type="NCBI Taxonomy" id="1262550"/>
    <lineage>
        <taxon>Bacteria</taxon>
        <taxon>Bacillati</taxon>
        <taxon>Actinomycetota</taxon>
        <taxon>Actinomycetes</taxon>
        <taxon>Micrococcales</taxon>
        <taxon>Brevibacteriaceae</taxon>
        <taxon>Brevibacterium</taxon>
    </lineage>
</organism>
<dbReference type="Pfam" id="PF08241">
    <property type="entry name" value="Methyltransf_11"/>
    <property type="match status" value="1"/>
</dbReference>
<reference evidence="7" key="1">
    <citation type="submission" date="2017-03" db="EMBL/GenBank/DDBJ databases">
        <authorList>
            <person name="Monnet C."/>
        </authorList>
    </citation>
    <scope>NUCLEOTIDE SEQUENCE [LARGE SCALE GENOMIC DNA]</scope>
    <source>
        <strain evidence="7">SJ5-8</strain>
    </source>
</reference>
<dbReference type="PANTHER" id="PTHR43464:SF19">
    <property type="entry name" value="UBIQUINONE BIOSYNTHESIS O-METHYLTRANSFERASE, MITOCHONDRIAL"/>
    <property type="match status" value="1"/>
</dbReference>
<dbReference type="SUPFAM" id="SSF53335">
    <property type="entry name" value="S-adenosyl-L-methionine-dependent methyltransferases"/>
    <property type="match status" value="1"/>
</dbReference>
<dbReference type="EMBL" id="FXZM01000007">
    <property type="protein sequence ID" value="SMY12159.1"/>
    <property type="molecule type" value="Genomic_DNA"/>
</dbReference>
<feature type="region of interest" description="Disordered" evidence="4">
    <location>
        <begin position="1"/>
        <end position="21"/>
    </location>
</feature>
<dbReference type="InterPro" id="IPR029063">
    <property type="entry name" value="SAM-dependent_MTases_sf"/>
</dbReference>
<dbReference type="CDD" id="cd02440">
    <property type="entry name" value="AdoMet_MTases"/>
    <property type="match status" value="1"/>
</dbReference>
<name>A0A2H1L5K9_9MICO</name>
<dbReference type="InterPro" id="IPR013216">
    <property type="entry name" value="Methyltransf_11"/>
</dbReference>
<evidence type="ECO:0000259" key="5">
    <source>
        <dbReference type="Pfam" id="PF08241"/>
    </source>
</evidence>
<evidence type="ECO:0000313" key="7">
    <source>
        <dbReference type="Proteomes" id="UP000234462"/>
    </source>
</evidence>
<dbReference type="PANTHER" id="PTHR43464">
    <property type="entry name" value="METHYLTRANSFERASE"/>
    <property type="match status" value="1"/>
</dbReference>
<proteinExistence type="predicted"/>
<keyword evidence="3" id="KW-0949">S-adenosyl-L-methionine</keyword>
<dbReference type="RefSeq" id="WP_219617098.1">
    <property type="nucleotide sequence ID" value="NZ_FXZM01000007.1"/>
</dbReference>
<evidence type="ECO:0000313" key="6">
    <source>
        <dbReference type="EMBL" id="SMY12159.1"/>
    </source>
</evidence>
<accession>A0A2H1L5K9</accession>
<sequence>MTAHHETSTPTTAAGHAPEDHSEFWENRLDEDWTESGVGYKALGRSFNSWMYKAREEVFLREAGRTGVRRSSRILDVGSGTGLYLRWWNRMRPTEVVGSDLTASAVRNLREHFPDSRIEQLDITTGIGPFEPGTFDVVSCMDVLFHITDDDKYRAALRNISQLLEPGGRFVFTENFVHRAQDRTAHQTNRSLEWISEALGEVELSVEHRIPHLVLMNAQVDAPWLWRKAWGGLLRAATLTEVTGNLTGAALYPVERALARRLTESPTTEMAVARRS</sequence>
<dbReference type="Proteomes" id="UP000234462">
    <property type="component" value="Unassembled WGS sequence"/>
</dbReference>
<evidence type="ECO:0000256" key="3">
    <source>
        <dbReference type="ARBA" id="ARBA00022691"/>
    </source>
</evidence>
<feature type="domain" description="Methyltransferase type 11" evidence="5">
    <location>
        <begin position="75"/>
        <end position="172"/>
    </location>
</feature>
<evidence type="ECO:0000256" key="4">
    <source>
        <dbReference type="SAM" id="MobiDB-lite"/>
    </source>
</evidence>
<keyword evidence="1 6" id="KW-0489">Methyltransferase</keyword>
<protein>
    <submittedName>
        <fullName evidence="6">Methyltransferase domain-containing protein</fullName>
    </submittedName>
</protein>
<dbReference type="GO" id="GO:0008757">
    <property type="term" value="F:S-adenosylmethionine-dependent methyltransferase activity"/>
    <property type="evidence" value="ECO:0007669"/>
    <property type="project" value="InterPro"/>
</dbReference>
<gene>
    <name evidence="6" type="ORF">BJEO58_01753</name>
</gene>